<organism evidence="6 7">
    <name type="scientific">Fistulifera solaris</name>
    <name type="common">Oleaginous diatom</name>
    <dbReference type="NCBI Taxonomy" id="1519565"/>
    <lineage>
        <taxon>Eukaryota</taxon>
        <taxon>Sar</taxon>
        <taxon>Stramenopiles</taxon>
        <taxon>Ochrophyta</taxon>
        <taxon>Bacillariophyta</taxon>
        <taxon>Bacillariophyceae</taxon>
        <taxon>Bacillariophycidae</taxon>
        <taxon>Naviculales</taxon>
        <taxon>Naviculaceae</taxon>
        <taxon>Fistulifera</taxon>
    </lineage>
</organism>
<evidence type="ECO:0000256" key="4">
    <source>
        <dbReference type="PROSITE-ProRule" id="PRU00134"/>
    </source>
</evidence>
<gene>
    <name evidence="6" type="ORF">FisN_31Hu023</name>
</gene>
<dbReference type="Gene3D" id="6.10.140.2220">
    <property type="match status" value="1"/>
</dbReference>
<evidence type="ECO:0000256" key="1">
    <source>
        <dbReference type="ARBA" id="ARBA00022723"/>
    </source>
</evidence>
<dbReference type="PROSITE" id="PS01360">
    <property type="entry name" value="ZF_MYND_1"/>
    <property type="match status" value="1"/>
</dbReference>
<keyword evidence="2 4" id="KW-0863">Zinc-finger</keyword>
<comment type="caution">
    <text evidence="6">The sequence shown here is derived from an EMBL/GenBank/DDBJ whole genome shotgun (WGS) entry which is preliminary data.</text>
</comment>
<sequence>MFPYYEGIDTHLKDEFYCFTCHEKPADLIRCSRCKVAWYCTFSCKRAHAEEHQELCDEVSRHMHVLDEAVIQLQQDTMDPATQSRAARAFADMADSYWTAAYVSDFEPNWILALMYYVQCIAIKFRNSEMFRIPFAFLYMNRDDEAFSYIRDRVNDRVQPWDYTEYPTEHNCRFDDILEESPGLRELPLRVPFLMAVLIIKLRIIASHDAIAQVVDFAFQNTELKRILAVRSKVQEMLTGSQTQRMQVEQLLQAFDAVDLSVMRPVLLDFERVSGMLNDKKLGTLLLMMGPVHDNLPVFVALLNGLRLFHRIPGVIDMFVELAPANE</sequence>
<protein>
    <recommendedName>
        <fullName evidence="5">MYND-type domain-containing protein</fullName>
    </recommendedName>
</protein>
<feature type="domain" description="MYND-type" evidence="5">
    <location>
        <begin position="18"/>
        <end position="56"/>
    </location>
</feature>
<keyword evidence="3" id="KW-0862">Zinc</keyword>
<name>A0A1Z5JW19_FISSO</name>
<dbReference type="SUPFAM" id="SSF144232">
    <property type="entry name" value="HIT/MYND zinc finger-like"/>
    <property type="match status" value="1"/>
</dbReference>
<evidence type="ECO:0000256" key="3">
    <source>
        <dbReference type="ARBA" id="ARBA00022833"/>
    </source>
</evidence>
<dbReference type="PROSITE" id="PS50865">
    <property type="entry name" value="ZF_MYND_2"/>
    <property type="match status" value="1"/>
</dbReference>
<dbReference type="OrthoDB" id="432970at2759"/>
<dbReference type="Proteomes" id="UP000198406">
    <property type="component" value="Unassembled WGS sequence"/>
</dbReference>
<dbReference type="GO" id="GO:0008270">
    <property type="term" value="F:zinc ion binding"/>
    <property type="evidence" value="ECO:0007669"/>
    <property type="project" value="UniProtKB-KW"/>
</dbReference>
<dbReference type="Pfam" id="PF01753">
    <property type="entry name" value="zf-MYND"/>
    <property type="match status" value="1"/>
</dbReference>
<evidence type="ECO:0000313" key="7">
    <source>
        <dbReference type="Proteomes" id="UP000198406"/>
    </source>
</evidence>
<keyword evidence="1" id="KW-0479">Metal-binding</keyword>
<proteinExistence type="predicted"/>
<dbReference type="AlphaFoldDB" id="A0A1Z5JW19"/>
<evidence type="ECO:0000259" key="5">
    <source>
        <dbReference type="PROSITE" id="PS50865"/>
    </source>
</evidence>
<dbReference type="InterPro" id="IPR002893">
    <property type="entry name" value="Znf_MYND"/>
</dbReference>
<evidence type="ECO:0000313" key="6">
    <source>
        <dbReference type="EMBL" id="GAX18224.1"/>
    </source>
</evidence>
<keyword evidence="7" id="KW-1185">Reference proteome</keyword>
<accession>A0A1Z5JW19</accession>
<reference evidence="6 7" key="1">
    <citation type="journal article" date="2015" name="Plant Cell">
        <title>Oil accumulation by the oleaginous diatom Fistulifera solaris as revealed by the genome and transcriptome.</title>
        <authorList>
            <person name="Tanaka T."/>
            <person name="Maeda Y."/>
            <person name="Veluchamy A."/>
            <person name="Tanaka M."/>
            <person name="Abida H."/>
            <person name="Marechal E."/>
            <person name="Bowler C."/>
            <person name="Muto M."/>
            <person name="Sunaga Y."/>
            <person name="Tanaka M."/>
            <person name="Yoshino T."/>
            <person name="Taniguchi T."/>
            <person name="Fukuda Y."/>
            <person name="Nemoto M."/>
            <person name="Matsumoto M."/>
            <person name="Wong P.S."/>
            <person name="Aburatani S."/>
            <person name="Fujibuchi W."/>
        </authorList>
    </citation>
    <scope>NUCLEOTIDE SEQUENCE [LARGE SCALE GENOMIC DNA]</scope>
    <source>
        <strain evidence="6 7">JPCC DA0580</strain>
    </source>
</reference>
<dbReference type="EMBL" id="BDSP01000125">
    <property type="protein sequence ID" value="GAX18224.1"/>
    <property type="molecule type" value="Genomic_DNA"/>
</dbReference>
<evidence type="ECO:0000256" key="2">
    <source>
        <dbReference type="ARBA" id="ARBA00022771"/>
    </source>
</evidence>
<dbReference type="InParanoid" id="A0A1Z5JW19"/>